<evidence type="ECO:0000313" key="7">
    <source>
        <dbReference type="Proteomes" id="UP000033647"/>
    </source>
</evidence>
<evidence type="ECO:0000256" key="4">
    <source>
        <dbReference type="SAM" id="MobiDB-lite"/>
    </source>
</evidence>
<dbReference type="Pfam" id="PF06602">
    <property type="entry name" value="Myotub-related"/>
    <property type="match status" value="1"/>
</dbReference>
<dbReference type="InterPro" id="IPR029021">
    <property type="entry name" value="Prot-tyrosine_phosphatase-like"/>
</dbReference>
<feature type="active site" description="Phosphocysteine intermediate" evidence="2">
    <location>
        <position position="564"/>
    </location>
</feature>
<dbReference type="PROSITE" id="PS51339">
    <property type="entry name" value="PPASE_MYOTUBULARIN"/>
    <property type="match status" value="1"/>
</dbReference>
<feature type="region of interest" description="Disordered" evidence="4">
    <location>
        <begin position="847"/>
        <end position="867"/>
    </location>
</feature>
<dbReference type="GO" id="GO:0016020">
    <property type="term" value="C:membrane"/>
    <property type="evidence" value="ECO:0007669"/>
    <property type="project" value="TreeGrafter"/>
</dbReference>
<feature type="compositionally biased region" description="Polar residues" evidence="4">
    <location>
        <begin position="907"/>
        <end position="920"/>
    </location>
</feature>
<feature type="region of interest" description="Disordered" evidence="4">
    <location>
        <begin position="889"/>
        <end position="920"/>
    </location>
</feature>
<feature type="binding site" evidence="3">
    <location>
        <begin position="500"/>
        <end position="501"/>
    </location>
    <ligand>
        <name>substrate</name>
    </ligand>
</feature>
<evidence type="ECO:0000259" key="5">
    <source>
        <dbReference type="PROSITE" id="PS51339"/>
    </source>
</evidence>
<feature type="region of interest" description="Disordered" evidence="4">
    <location>
        <begin position="385"/>
        <end position="419"/>
    </location>
</feature>
<comment type="caution">
    <text evidence="6">The sequence shown here is derived from an EMBL/GenBank/DDBJ whole genome shotgun (WGS) entry which is preliminary data.</text>
</comment>
<feature type="region of interest" description="Disordered" evidence="4">
    <location>
        <begin position="136"/>
        <end position="213"/>
    </location>
</feature>
<accession>A0A0F4GKM8</accession>
<dbReference type="InterPro" id="IPR030564">
    <property type="entry name" value="Myotubularin"/>
</dbReference>
<feature type="region of interest" description="Disordered" evidence="4">
    <location>
        <begin position="937"/>
        <end position="958"/>
    </location>
</feature>
<evidence type="ECO:0000256" key="2">
    <source>
        <dbReference type="PIRSR" id="PIRSR630564-1"/>
    </source>
</evidence>
<dbReference type="PANTHER" id="PTHR10807:SF128">
    <property type="entry name" value="PHOSPHATIDYLINOSITOL-3,5-BISPHOSPHATE 3-PHOSPHATASE"/>
    <property type="match status" value="1"/>
</dbReference>
<dbReference type="STRING" id="1047168.A0A0F4GKM8"/>
<dbReference type="GO" id="GO:0046856">
    <property type="term" value="P:phosphatidylinositol dephosphorylation"/>
    <property type="evidence" value="ECO:0007669"/>
    <property type="project" value="TreeGrafter"/>
</dbReference>
<dbReference type="SUPFAM" id="SSF52799">
    <property type="entry name" value="(Phosphotyrosine protein) phosphatases II"/>
    <property type="match status" value="1"/>
</dbReference>
<dbReference type="InterPro" id="IPR010569">
    <property type="entry name" value="Myotubularin-like_Pase_dom"/>
</dbReference>
<feature type="compositionally biased region" description="Low complexity" evidence="4">
    <location>
        <begin position="79"/>
        <end position="90"/>
    </location>
</feature>
<dbReference type="GO" id="GO:0005737">
    <property type="term" value="C:cytoplasm"/>
    <property type="evidence" value="ECO:0007669"/>
    <property type="project" value="TreeGrafter"/>
</dbReference>
<feature type="compositionally biased region" description="Polar residues" evidence="4">
    <location>
        <begin position="64"/>
        <end position="78"/>
    </location>
</feature>
<dbReference type="EMBL" id="LAFY01000442">
    <property type="protein sequence ID" value="KJX97959.1"/>
    <property type="molecule type" value="Genomic_DNA"/>
</dbReference>
<dbReference type="OrthoDB" id="271628at2759"/>
<dbReference type="Gene3D" id="2.30.29.30">
    <property type="entry name" value="Pleckstrin-homology domain (PH domain)/Phosphotyrosine-binding domain (PTB)"/>
    <property type="match status" value="1"/>
</dbReference>
<feature type="domain" description="Myotubularin phosphatase" evidence="5">
    <location>
        <begin position="275"/>
        <end position="817"/>
    </location>
</feature>
<feature type="binding site" evidence="3">
    <location>
        <begin position="564"/>
        <end position="570"/>
    </location>
    <ligand>
        <name>substrate</name>
    </ligand>
</feature>
<dbReference type="PANTHER" id="PTHR10807">
    <property type="entry name" value="MYOTUBULARIN-RELATED"/>
    <property type="match status" value="1"/>
</dbReference>
<organism evidence="6 7">
    <name type="scientific">Zymoseptoria brevis</name>
    <dbReference type="NCBI Taxonomy" id="1047168"/>
    <lineage>
        <taxon>Eukaryota</taxon>
        <taxon>Fungi</taxon>
        <taxon>Dikarya</taxon>
        <taxon>Ascomycota</taxon>
        <taxon>Pezizomycotina</taxon>
        <taxon>Dothideomycetes</taxon>
        <taxon>Dothideomycetidae</taxon>
        <taxon>Mycosphaerellales</taxon>
        <taxon>Mycosphaerellaceae</taxon>
        <taxon>Zymoseptoria</taxon>
    </lineage>
</organism>
<dbReference type="PROSITE" id="PS00383">
    <property type="entry name" value="TYR_PHOSPHATASE_1"/>
    <property type="match status" value="1"/>
</dbReference>
<dbReference type="AlphaFoldDB" id="A0A0F4GKM8"/>
<sequence>MDNPDLTKDLRVRNVSLHSRGKTENGTLYLTRHHLIFSYLPDAGTGKSAANKSAELRSRPVATAQASPRSSLTVSREGSSSISAVSQVRSDSLDAPAQDGSRKSSDHHESKQPVAALRARPKEIWLPYPMINHCMLRPSHAQPPRNLDHETHQESTDEDGEDAAFPPVYGTSAYARPSTDSHLAPYSSPQRSLSPSGQSPGTGTASESGRPPAIRIRRRDFQMMAFHFHSASKDKSPDDSAREVFYRIRHWCCASTVRDLHAFHFKPPPEELVTGTLVYDARREFARMGISAKAAEGPGSAWRISDINHDYAYAATYPSVICVPRSVSDNMLKYGGVFRSKSRIPALTYLHSNGGSITRSSQPMVGVQSKRNPQDERLVSAIFSSHTPSTPSPSDSPDLVASTVSDSSKGNGLDSDVNGDVPVLSVSQSETTLDIQNAEPSVVTRKKIYGSTRRNLIVDARPRINALANRATGGGIEDVAYYGGGTTGGAVERIFLNIANIHVMRQSLDKVIESFANSDYLDLKPNQELLRKSGWLAHIAGLLDGSEMVARVVGLGGSHVLVHCSDGWDRTSQVAALAEIMLDPFYRTLQGFITLVQKDFFSFGHKFNHRHGIQGSEKWFEIENEKVLPSRTKEATGSDSPGFLGSKALSGAKNWFDKNRGSIFRQSHDSSGTDGASSRPPSPPANALLHAPSTASSKEDKEHKVDTKEIAPIFHQFLDAVYQIQRQDPNAFEFNERFLRRLYYQAYSGQYGEFLFNTEKERAEHMDKTHSVWPHFLSRRAEFVNPDYATQPNDPLLFPYRQSPDQLPEVQWWSGLFGRKDEDMISSRSLAPPDVPTVPVVQAQPSAVSLDQGASTKSEAVDSRGIKESKSIPSFGAVRESITSKFASFQVGTSDQHNVKDEHPEAKSTSARPALEQQQTDTDVLAKYVATNDEAAAEPVADSVETRTNGDPLGVMAGNEVPEAVSSGRMDFAAFARGSAYSEHR</sequence>
<dbReference type="Proteomes" id="UP000033647">
    <property type="component" value="Unassembled WGS sequence"/>
</dbReference>
<reference evidence="6 7" key="1">
    <citation type="submission" date="2015-03" db="EMBL/GenBank/DDBJ databases">
        <title>RNA-seq based gene annotation and comparative genomics of four Zymoseptoria species reveal species-specific pathogenicity related genes and transposable element activity.</title>
        <authorList>
            <person name="Grandaubert J."/>
            <person name="Bhattacharyya A."/>
            <person name="Stukenbrock E.H."/>
        </authorList>
    </citation>
    <scope>NUCLEOTIDE SEQUENCE [LARGE SCALE GENOMIC DNA]</scope>
    <source>
        <strain evidence="6 7">Zb18110</strain>
    </source>
</reference>
<feature type="compositionally biased region" description="Basic and acidic residues" evidence="4">
    <location>
        <begin position="100"/>
        <end position="111"/>
    </location>
</feature>
<feature type="compositionally biased region" description="Basic and acidic residues" evidence="4">
    <location>
        <begin position="897"/>
        <end position="906"/>
    </location>
</feature>
<feature type="compositionally biased region" description="Polar residues" evidence="4">
    <location>
        <begin position="187"/>
        <end position="207"/>
    </location>
</feature>
<evidence type="ECO:0000313" key="6">
    <source>
        <dbReference type="EMBL" id="KJX97959.1"/>
    </source>
</evidence>
<feature type="region of interest" description="Disordered" evidence="4">
    <location>
        <begin position="666"/>
        <end position="705"/>
    </location>
</feature>
<feature type="compositionally biased region" description="Polar residues" evidence="4">
    <location>
        <begin position="847"/>
        <end position="858"/>
    </location>
</feature>
<feature type="region of interest" description="Disordered" evidence="4">
    <location>
        <begin position="47"/>
        <end position="116"/>
    </location>
</feature>
<feature type="compositionally biased region" description="Low complexity" evidence="4">
    <location>
        <begin position="385"/>
        <end position="398"/>
    </location>
</feature>
<protein>
    <recommendedName>
        <fullName evidence="5">Myotubularin phosphatase domain-containing protein</fullName>
    </recommendedName>
</protein>
<dbReference type="GO" id="GO:0004438">
    <property type="term" value="F:phosphatidylinositol-3-phosphate phosphatase activity"/>
    <property type="evidence" value="ECO:0007669"/>
    <property type="project" value="TreeGrafter"/>
</dbReference>
<comment type="similarity">
    <text evidence="1">Belongs to the protein-tyrosine phosphatase family. Non-receptor class myotubularin subfamily.</text>
</comment>
<name>A0A0F4GKM8_9PEZI</name>
<dbReference type="InterPro" id="IPR016130">
    <property type="entry name" value="Tyr_Pase_AS"/>
</dbReference>
<feature type="compositionally biased region" description="Basic and acidic residues" evidence="4">
    <location>
        <begin position="146"/>
        <end position="155"/>
    </location>
</feature>
<proteinExistence type="inferred from homology"/>
<dbReference type="InterPro" id="IPR011993">
    <property type="entry name" value="PH-like_dom_sf"/>
</dbReference>
<gene>
    <name evidence="6" type="ORF">TI39_contig450g00008</name>
</gene>
<keyword evidence="7" id="KW-1185">Reference proteome</keyword>
<evidence type="ECO:0000256" key="3">
    <source>
        <dbReference type="PIRSR" id="PIRSR630564-2"/>
    </source>
</evidence>
<evidence type="ECO:0000256" key="1">
    <source>
        <dbReference type="ARBA" id="ARBA00007471"/>
    </source>
</evidence>